<accession>A0A4R2NBB6</accession>
<evidence type="ECO:0000313" key="3">
    <source>
        <dbReference type="Proteomes" id="UP000295537"/>
    </source>
</evidence>
<dbReference type="AlphaFoldDB" id="A0A4R2NBB6"/>
<reference evidence="2 3" key="1">
    <citation type="submission" date="2019-03" db="EMBL/GenBank/DDBJ databases">
        <title>Genomic Encyclopedia of Type Strains, Phase IV (KMG-IV): sequencing the most valuable type-strain genomes for metagenomic binning, comparative biology and taxonomic classification.</title>
        <authorList>
            <person name="Goeker M."/>
        </authorList>
    </citation>
    <scope>NUCLEOTIDE SEQUENCE [LARGE SCALE GENOMIC DNA]</scope>
    <source>
        <strain evidence="2 3">DSM 16380</strain>
    </source>
</reference>
<sequence>MFIFPGLVYYLFNIHDGYEKIIIVAISTILFFLSLSNLFRNRCRYLQLAFYSWNIWVYMDHVQYTIRINVYYNIDDDYRRWLS</sequence>
<gene>
    <name evidence="2" type="ORF">EV693_102110</name>
</gene>
<keyword evidence="1" id="KW-1133">Transmembrane helix</keyword>
<organism evidence="2 3">
    <name type="scientific">Nicoletella semolina</name>
    <dbReference type="NCBI Taxonomy" id="271160"/>
    <lineage>
        <taxon>Bacteria</taxon>
        <taxon>Pseudomonadati</taxon>
        <taxon>Pseudomonadota</taxon>
        <taxon>Gammaproteobacteria</taxon>
        <taxon>Pasteurellales</taxon>
        <taxon>Pasteurellaceae</taxon>
        <taxon>Nicoletella</taxon>
    </lineage>
</organism>
<dbReference type="EMBL" id="SLXJ01000002">
    <property type="protein sequence ID" value="TCP18431.1"/>
    <property type="molecule type" value="Genomic_DNA"/>
</dbReference>
<protein>
    <submittedName>
        <fullName evidence="2">Uncharacterized protein</fullName>
    </submittedName>
</protein>
<evidence type="ECO:0000256" key="1">
    <source>
        <dbReference type="SAM" id="Phobius"/>
    </source>
</evidence>
<keyword evidence="1" id="KW-0812">Transmembrane</keyword>
<feature type="transmembrane region" description="Helical" evidence="1">
    <location>
        <begin position="20"/>
        <end position="39"/>
    </location>
</feature>
<proteinExistence type="predicted"/>
<evidence type="ECO:0000313" key="2">
    <source>
        <dbReference type="EMBL" id="TCP18431.1"/>
    </source>
</evidence>
<keyword evidence="1" id="KW-0472">Membrane</keyword>
<name>A0A4R2NBB6_9PAST</name>
<dbReference type="Proteomes" id="UP000295537">
    <property type="component" value="Unassembled WGS sequence"/>
</dbReference>
<keyword evidence="3" id="KW-1185">Reference proteome</keyword>
<comment type="caution">
    <text evidence="2">The sequence shown here is derived from an EMBL/GenBank/DDBJ whole genome shotgun (WGS) entry which is preliminary data.</text>
</comment>